<dbReference type="Proteomes" id="UP000321514">
    <property type="component" value="Unassembled WGS sequence"/>
</dbReference>
<sequence>MRIPLSPNLVRTLEQPRVGVVTTPGAASSGADTATAPEVTPVEAPGDAYGAQEAQLSEWVQRFGALASAVGTASATQPQQVACVSDLSSMKVPQLGGPVDGASVLQQTKDSNCGSAVAVMLGKDKGTTGAKPSTETETMDALESRFTNGDGTTPHELSNMIAHEGAEVTQASGTFDKKLMDDALARDGKAAVLVDSNKVDPNAKDAGKGRAHWVTVDGKDAQGNYKVKDPGTGKSVTMDAGALQDAVGTAWSEHNGGGMLVVEKAEGTTEAERAQRGGEKATALGNSDGGGSRKGAFARESS</sequence>
<name>A0A511TGN6_MYXFU</name>
<feature type="compositionally biased region" description="Basic and acidic residues" evidence="1">
    <location>
        <begin position="264"/>
        <end position="279"/>
    </location>
</feature>
<evidence type="ECO:0000256" key="1">
    <source>
        <dbReference type="SAM" id="MobiDB-lite"/>
    </source>
</evidence>
<dbReference type="AlphaFoldDB" id="A0A511TGN6"/>
<feature type="region of interest" description="Disordered" evidence="1">
    <location>
        <begin position="20"/>
        <end position="45"/>
    </location>
</feature>
<accession>A0A511TGN6</accession>
<organism evidence="2 5">
    <name type="scientific">Myxococcus fulvus</name>
    <dbReference type="NCBI Taxonomy" id="33"/>
    <lineage>
        <taxon>Bacteria</taxon>
        <taxon>Pseudomonadati</taxon>
        <taxon>Myxococcota</taxon>
        <taxon>Myxococcia</taxon>
        <taxon>Myxococcales</taxon>
        <taxon>Cystobacterineae</taxon>
        <taxon>Myxococcaceae</taxon>
        <taxon>Myxococcus</taxon>
    </lineage>
</organism>
<evidence type="ECO:0000313" key="4">
    <source>
        <dbReference type="Proteomes" id="UP000183760"/>
    </source>
</evidence>
<evidence type="ECO:0008006" key="6">
    <source>
        <dbReference type="Google" id="ProtNLM"/>
    </source>
</evidence>
<protein>
    <recommendedName>
        <fullName evidence="6">Peptidase C39-like domain-containing protein</fullName>
    </recommendedName>
</protein>
<comment type="caution">
    <text evidence="2">The sequence shown here is derived from an EMBL/GenBank/DDBJ whole genome shotgun (WGS) entry which is preliminary data.</text>
</comment>
<reference evidence="3 4" key="1">
    <citation type="submission" date="2016-10" db="EMBL/GenBank/DDBJ databases">
        <authorList>
            <person name="Varghese N."/>
            <person name="Submissions S."/>
        </authorList>
    </citation>
    <scope>NUCLEOTIDE SEQUENCE [LARGE SCALE GENOMIC DNA]</scope>
    <source>
        <strain evidence="3 4">DSM 16525</strain>
    </source>
</reference>
<feature type="compositionally biased region" description="Low complexity" evidence="1">
    <location>
        <begin position="22"/>
        <end position="37"/>
    </location>
</feature>
<reference evidence="2 5" key="2">
    <citation type="submission" date="2019-07" db="EMBL/GenBank/DDBJ databases">
        <title>Whole genome shotgun sequence of Myxococcus fulvus NBRC 100333.</title>
        <authorList>
            <person name="Hosoyama A."/>
            <person name="Uohara A."/>
            <person name="Ohji S."/>
            <person name="Ichikawa N."/>
        </authorList>
    </citation>
    <scope>NUCLEOTIDE SEQUENCE [LARGE SCALE GENOMIC DNA]</scope>
    <source>
        <strain evidence="2 5">NBRC 100333</strain>
    </source>
</reference>
<evidence type="ECO:0000313" key="5">
    <source>
        <dbReference type="Proteomes" id="UP000321514"/>
    </source>
</evidence>
<dbReference type="Gene3D" id="3.90.70.10">
    <property type="entry name" value="Cysteine proteinases"/>
    <property type="match status" value="1"/>
</dbReference>
<proteinExistence type="predicted"/>
<dbReference type="EMBL" id="BJXR01000078">
    <property type="protein sequence ID" value="GEN13330.1"/>
    <property type="molecule type" value="Genomic_DNA"/>
</dbReference>
<dbReference type="OrthoDB" id="5495214at2"/>
<dbReference type="EMBL" id="FOIB01000017">
    <property type="protein sequence ID" value="SEU41697.1"/>
    <property type="molecule type" value="Genomic_DNA"/>
</dbReference>
<evidence type="ECO:0000313" key="2">
    <source>
        <dbReference type="EMBL" id="GEN13330.1"/>
    </source>
</evidence>
<keyword evidence="4" id="KW-1185">Reference proteome</keyword>
<dbReference type="RefSeq" id="WP_074959253.1">
    <property type="nucleotide sequence ID" value="NZ_BJXR01000078.1"/>
</dbReference>
<evidence type="ECO:0000313" key="3">
    <source>
        <dbReference type="EMBL" id="SEU41697.1"/>
    </source>
</evidence>
<gene>
    <name evidence="2" type="ORF">MFU01_83670</name>
    <name evidence="3" type="ORF">SAMN05443572_11755</name>
</gene>
<feature type="region of interest" description="Disordered" evidence="1">
    <location>
        <begin position="264"/>
        <end position="302"/>
    </location>
</feature>
<dbReference type="Proteomes" id="UP000183760">
    <property type="component" value="Unassembled WGS sequence"/>
</dbReference>
<dbReference type="STRING" id="1334629.MFUL124B02_00625"/>